<gene>
    <name evidence="2" type="ORF">SAMN06297387_112169</name>
</gene>
<protein>
    <submittedName>
        <fullName evidence="2">Cupin domain protein</fullName>
    </submittedName>
</protein>
<feature type="domain" description="Cupin type-2" evidence="1">
    <location>
        <begin position="35"/>
        <end position="101"/>
    </location>
</feature>
<dbReference type="RefSeq" id="WP_097232266.1">
    <property type="nucleotide sequence ID" value="NZ_OCNE01000012.1"/>
</dbReference>
<dbReference type="InterPro" id="IPR014710">
    <property type="entry name" value="RmlC-like_jellyroll"/>
</dbReference>
<dbReference type="EMBL" id="OCNE01000012">
    <property type="protein sequence ID" value="SOD63809.1"/>
    <property type="molecule type" value="Genomic_DNA"/>
</dbReference>
<sequence length="124" mass="12812">MRLVATTPEPVTTPNATMTPLAAPSLGTEELSVWRVEMAPGAVGPEHTVDREQIWTVTHGALEIAADTGTLTVSAGRSAALRAGTPREIRCPGGEPAGALVAMAAAGRVTTPADPEPRPLPWAR</sequence>
<dbReference type="Pfam" id="PF07883">
    <property type="entry name" value="Cupin_2"/>
    <property type="match status" value="1"/>
</dbReference>
<accession>A0A286DYS4</accession>
<evidence type="ECO:0000313" key="2">
    <source>
        <dbReference type="EMBL" id="SOD63809.1"/>
    </source>
</evidence>
<dbReference type="AlphaFoldDB" id="A0A286DYS4"/>
<dbReference type="SUPFAM" id="SSF51182">
    <property type="entry name" value="RmlC-like cupins"/>
    <property type="match status" value="1"/>
</dbReference>
<dbReference type="OrthoDB" id="5145129at2"/>
<dbReference type="Gene3D" id="2.60.120.10">
    <property type="entry name" value="Jelly Rolls"/>
    <property type="match status" value="1"/>
</dbReference>
<dbReference type="InterPro" id="IPR011051">
    <property type="entry name" value="RmlC_Cupin_sf"/>
</dbReference>
<evidence type="ECO:0000313" key="3">
    <source>
        <dbReference type="Proteomes" id="UP000219072"/>
    </source>
</evidence>
<dbReference type="InterPro" id="IPR013096">
    <property type="entry name" value="Cupin_2"/>
</dbReference>
<reference evidence="2 3" key="1">
    <citation type="submission" date="2017-09" db="EMBL/GenBank/DDBJ databases">
        <authorList>
            <person name="Ehlers B."/>
            <person name="Leendertz F.H."/>
        </authorList>
    </citation>
    <scope>NUCLEOTIDE SEQUENCE [LARGE SCALE GENOMIC DNA]</scope>
    <source>
        <strain evidence="2 3">CGMCC 4.7095</strain>
    </source>
</reference>
<keyword evidence="3" id="KW-1185">Reference proteome</keyword>
<organism evidence="2 3">
    <name type="scientific">Streptomyces zhaozhouensis</name>
    <dbReference type="NCBI Taxonomy" id="1300267"/>
    <lineage>
        <taxon>Bacteria</taxon>
        <taxon>Bacillati</taxon>
        <taxon>Actinomycetota</taxon>
        <taxon>Actinomycetes</taxon>
        <taxon>Kitasatosporales</taxon>
        <taxon>Streptomycetaceae</taxon>
        <taxon>Streptomyces</taxon>
    </lineage>
</organism>
<proteinExistence type="predicted"/>
<name>A0A286DYS4_9ACTN</name>
<dbReference type="Proteomes" id="UP000219072">
    <property type="component" value="Unassembled WGS sequence"/>
</dbReference>
<evidence type="ECO:0000259" key="1">
    <source>
        <dbReference type="Pfam" id="PF07883"/>
    </source>
</evidence>